<dbReference type="OrthoDB" id="287873at2"/>
<proteinExistence type="predicted"/>
<organism evidence="3 4">
    <name type="scientific">Stieleria varia</name>
    <dbReference type="NCBI Taxonomy" id="2528005"/>
    <lineage>
        <taxon>Bacteria</taxon>
        <taxon>Pseudomonadati</taxon>
        <taxon>Planctomycetota</taxon>
        <taxon>Planctomycetia</taxon>
        <taxon>Pirellulales</taxon>
        <taxon>Pirellulaceae</taxon>
        <taxon>Stieleria</taxon>
    </lineage>
</organism>
<keyword evidence="1" id="KW-0732">Signal</keyword>
<name>A0A5C6B8Z4_9BACT</name>
<accession>A0A5C6B8Z4</accession>
<keyword evidence="4" id="KW-1185">Reference proteome</keyword>
<feature type="chain" id="PRO_5022916550" description="Ice-binding protein C-terminal domain-containing protein" evidence="1">
    <location>
        <begin position="27"/>
        <end position="247"/>
    </location>
</feature>
<sequence length="247" mass="26125" precursor="true">MIDRSAAGRLVLTLGLLLSASSASFAEVVTRPTGLNLGDQYRLAFVTSVGRDASSANIADYNTFVSNVANSVPALAALGTSWNTIASTSTVDARDNTGTNPLTSDPSVPIYLLNDTLLATGNSDLWDGSILNSLSVTETDTRHSDFVWTGTRFNGIGDADFAMPGISPNFSTLNVLQGHSSIATLDWINVSLVRSPSLSYSFYALSAPITVTSVPEPSSLAVLAMGTLCLTSRRRSQRQKRRAVSAE</sequence>
<evidence type="ECO:0000313" key="4">
    <source>
        <dbReference type="Proteomes" id="UP000320176"/>
    </source>
</evidence>
<reference evidence="3 4" key="1">
    <citation type="submission" date="2019-02" db="EMBL/GenBank/DDBJ databases">
        <title>Deep-cultivation of Planctomycetes and their phenomic and genomic characterization uncovers novel biology.</title>
        <authorList>
            <person name="Wiegand S."/>
            <person name="Jogler M."/>
            <person name="Boedeker C."/>
            <person name="Pinto D."/>
            <person name="Vollmers J."/>
            <person name="Rivas-Marin E."/>
            <person name="Kohn T."/>
            <person name="Peeters S.H."/>
            <person name="Heuer A."/>
            <person name="Rast P."/>
            <person name="Oberbeckmann S."/>
            <person name="Bunk B."/>
            <person name="Jeske O."/>
            <person name="Meyerdierks A."/>
            <person name="Storesund J.E."/>
            <person name="Kallscheuer N."/>
            <person name="Luecker S."/>
            <person name="Lage O.M."/>
            <person name="Pohl T."/>
            <person name="Merkel B.J."/>
            <person name="Hornburger P."/>
            <person name="Mueller R.-W."/>
            <person name="Bruemmer F."/>
            <person name="Labrenz M."/>
            <person name="Spormann A.M."/>
            <person name="Op Den Camp H."/>
            <person name="Overmann J."/>
            <person name="Amann R."/>
            <person name="Jetten M.S.M."/>
            <person name="Mascher T."/>
            <person name="Medema M.H."/>
            <person name="Devos D.P."/>
            <person name="Kaster A.-K."/>
            <person name="Ovreas L."/>
            <person name="Rohde M."/>
            <person name="Galperin M.Y."/>
            <person name="Jogler C."/>
        </authorList>
    </citation>
    <scope>NUCLEOTIDE SEQUENCE [LARGE SCALE GENOMIC DNA]</scope>
    <source>
        <strain evidence="3 4">Pla52n</strain>
    </source>
</reference>
<evidence type="ECO:0000259" key="2">
    <source>
        <dbReference type="Pfam" id="PF07589"/>
    </source>
</evidence>
<comment type="caution">
    <text evidence="3">The sequence shown here is derived from an EMBL/GenBank/DDBJ whole genome shotgun (WGS) entry which is preliminary data.</text>
</comment>
<dbReference type="AlphaFoldDB" id="A0A5C6B8Z4"/>
<feature type="signal peptide" evidence="1">
    <location>
        <begin position="1"/>
        <end position="26"/>
    </location>
</feature>
<dbReference type="EMBL" id="SJPN01000001">
    <property type="protein sequence ID" value="TWU08112.1"/>
    <property type="molecule type" value="Genomic_DNA"/>
</dbReference>
<dbReference type="NCBIfam" id="TIGR02595">
    <property type="entry name" value="PEP_CTERM"/>
    <property type="match status" value="1"/>
</dbReference>
<dbReference type="RefSeq" id="WP_146518213.1">
    <property type="nucleotide sequence ID" value="NZ_CP151726.1"/>
</dbReference>
<evidence type="ECO:0000256" key="1">
    <source>
        <dbReference type="SAM" id="SignalP"/>
    </source>
</evidence>
<gene>
    <name evidence="3" type="ORF">Pla52n_06930</name>
</gene>
<dbReference type="InterPro" id="IPR013424">
    <property type="entry name" value="Ice-binding_C"/>
</dbReference>
<evidence type="ECO:0000313" key="3">
    <source>
        <dbReference type="EMBL" id="TWU08112.1"/>
    </source>
</evidence>
<dbReference type="Proteomes" id="UP000320176">
    <property type="component" value="Unassembled WGS sequence"/>
</dbReference>
<feature type="domain" description="Ice-binding protein C-terminal" evidence="2">
    <location>
        <begin position="213"/>
        <end position="235"/>
    </location>
</feature>
<dbReference type="Pfam" id="PF07589">
    <property type="entry name" value="PEP-CTERM"/>
    <property type="match status" value="1"/>
</dbReference>
<protein>
    <recommendedName>
        <fullName evidence="2">Ice-binding protein C-terminal domain-containing protein</fullName>
    </recommendedName>
</protein>